<feature type="coiled-coil region" evidence="1">
    <location>
        <begin position="467"/>
        <end position="494"/>
    </location>
</feature>
<feature type="region of interest" description="Disordered" evidence="2">
    <location>
        <begin position="227"/>
        <end position="273"/>
    </location>
</feature>
<sequence length="1028" mass="115629">MGSNTQFIYYSQECRDKGPLSCCSKKKEPEVRNFDSRRVTKGILNEILGEMYKVNYEKPLRPTRIIKIPRVVTPKHTHRRKTPLAKKESIPLSTTCSMTGLIIWNIRKAIQMRPCLDLKEFLEVAEQRLNSDAPDICDLSDQDPELQHLLCALLAWHQMGHHHADSLYKFVIPKIKEKSCAKPNINRNSVIWKKMTPADNGTFGSHTTGPIVALPVETRVIMRADNAGPCSRPTSPCTRPAHTCTRPAHTCTRPAHTSSRPAHTCSRPATLPPSTRLAQDEITHDKLDAAFDLNASCNETLATLEESINELRERAHQLAQQEGTRVKLLERAEGAWADLEKGYQKKIDGEKETLRKLEAKIKSTMEERKTCKANCKSKTSALARRKEDAETLKKKLNEVENKVYTLATKKLQVSEEAARTEAALAEELAMVMQYERDLKFDEDQTRRKFESLMNESDSTRALACETERAMRAELAALRDQIQKISKQLLDKDEQISKIKNDHGKLRSEKKELIDDLESCKSSCDKKMQSLLDELKSKKKKLLDLQEQVLECRCKVPIDTGVQVKRTSSMVAMCRCAPEDNLLESCSCTSLRSNLLSNLLADLFGGLQAELGSAGSQMPCQMLKCLEDRHSWDRPSVIKTNLRNYFSKLLKKELDIAIATSIESYHARWVGRSCADAPKIKPTLEDDLEEGWQQRAIERRAQQLANKLAGDLINEKTEAGPCECTGSSTKKPSDTTALFPCLMPLNSAFHRATTTTTVYRQAGETSAPYWDRTIQDVTQLKLQIEDLKKDAIKKEDLKVMEENIFKIVREASVLENEYPLATTRDTSNFNGESEKKEVKNSRVESRDHSPKTSNQNKFGTTKKKDTKDEASTAAKINDDVHTCEAEIIVENVDDLVLKCSLENVDLAHDASTTADVESSSLETGYSNSDFFPVGWIKSPLPVVSGRSHAVKLTNSIYFPGVPIDDESFISGTTTDFDIQKNSECCVCDKVPICHVKMLVEHIEKNLVECKCTCDSLISKVCPIHAKRDS</sequence>
<dbReference type="AlphaFoldDB" id="A0AAD7Z0W1"/>
<gene>
    <name evidence="3" type="ORF">PYW07_014589</name>
</gene>
<organism evidence="3 4">
    <name type="scientific">Mythimna separata</name>
    <name type="common">Oriental armyworm</name>
    <name type="synonym">Pseudaletia separata</name>
    <dbReference type="NCBI Taxonomy" id="271217"/>
    <lineage>
        <taxon>Eukaryota</taxon>
        <taxon>Metazoa</taxon>
        <taxon>Ecdysozoa</taxon>
        <taxon>Arthropoda</taxon>
        <taxon>Hexapoda</taxon>
        <taxon>Insecta</taxon>
        <taxon>Pterygota</taxon>
        <taxon>Neoptera</taxon>
        <taxon>Endopterygota</taxon>
        <taxon>Lepidoptera</taxon>
        <taxon>Glossata</taxon>
        <taxon>Ditrysia</taxon>
        <taxon>Noctuoidea</taxon>
        <taxon>Noctuidae</taxon>
        <taxon>Noctuinae</taxon>
        <taxon>Hadenini</taxon>
        <taxon>Mythimna</taxon>
    </lineage>
</organism>
<dbReference type="Proteomes" id="UP001231518">
    <property type="component" value="Chromosome 5"/>
</dbReference>
<proteinExistence type="predicted"/>
<evidence type="ECO:0000256" key="1">
    <source>
        <dbReference type="SAM" id="Coils"/>
    </source>
</evidence>
<keyword evidence="1" id="KW-0175">Coiled coil</keyword>
<accession>A0AAD7Z0W1</accession>
<feature type="compositionally biased region" description="Basic and acidic residues" evidence="2">
    <location>
        <begin position="831"/>
        <end position="849"/>
    </location>
</feature>
<feature type="coiled-coil region" evidence="1">
    <location>
        <begin position="294"/>
        <end position="409"/>
    </location>
</feature>
<evidence type="ECO:0000313" key="4">
    <source>
        <dbReference type="Proteomes" id="UP001231518"/>
    </source>
</evidence>
<reference evidence="3" key="1">
    <citation type="submission" date="2023-03" db="EMBL/GenBank/DDBJ databases">
        <title>Chromosome-level genomes of two armyworms, Mythimna separata and Mythimna loreyi, provide insights into the biosynthesis and reception of sex pheromones.</title>
        <authorList>
            <person name="Zhao H."/>
        </authorList>
    </citation>
    <scope>NUCLEOTIDE SEQUENCE</scope>
    <source>
        <strain evidence="3">BeijingLab</strain>
        <tissue evidence="3">Pupa</tissue>
    </source>
</reference>
<keyword evidence="4" id="KW-1185">Reference proteome</keyword>
<name>A0AAD7Z0W1_MYTSE</name>
<feature type="coiled-coil region" evidence="1">
    <location>
        <begin position="776"/>
        <end position="816"/>
    </location>
</feature>
<feature type="region of interest" description="Disordered" evidence="2">
    <location>
        <begin position="822"/>
        <end position="869"/>
    </location>
</feature>
<comment type="caution">
    <text evidence="3">The sequence shown here is derived from an EMBL/GenBank/DDBJ whole genome shotgun (WGS) entry which is preliminary data.</text>
</comment>
<evidence type="ECO:0000313" key="3">
    <source>
        <dbReference type="EMBL" id="KAJ8734038.1"/>
    </source>
</evidence>
<dbReference type="EMBL" id="JARGEI010000003">
    <property type="protein sequence ID" value="KAJ8734038.1"/>
    <property type="molecule type" value="Genomic_DNA"/>
</dbReference>
<protein>
    <submittedName>
        <fullName evidence="3">Uncharacterized protein</fullName>
    </submittedName>
</protein>
<evidence type="ECO:0000256" key="2">
    <source>
        <dbReference type="SAM" id="MobiDB-lite"/>
    </source>
</evidence>